<evidence type="ECO:0000256" key="4">
    <source>
        <dbReference type="ARBA" id="ARBA00022840"/>
    </source>
</evidence>
<dbReference type="Gene3D" id="3.40.50.300">
    <property type="entry name" value="P-loop containing nucleotide triphosphate hydrolases"/>
    <property type="match status" value="1"/>
</dbReference>
<feature type="compositionally biased region" description="Gly residues" evidence="6">
    <location>
        <begin position="258"/>
        <end position="267"/>
    </location>
</feature>
<feature type="region of interest" description="Disordered" evidence="6">
    <location>
        <begin position="538"/>
        <end position="579"/>
    </location>
</feature>
<feature type="compositionally biased region" description="Low complexity" evidence="6">
    <location>
        <begin position="1787"/>
        <end position="1800"/>
    </location>
</feature>
<comment type="subcellular location">
    <subcellularLocation>
        <location evidence="1">Nucleus</location>
    </subcellularLocation>
</comment>
<dbReference type="SUPFAM" id="SSF52540">
    <property type="entry name" value="P-loop containing nucleoside triphosphate hydrolases"/>
    <property type="match status" value="2"/>
</dbReference>
<evidence type="ECO:0000313" key="10">
    <source>
        <dbReference type="Proteomes" id="UP000814176"/>
    </source>
</evidence>
<feature type="region of interest" description="Disordered" evidence="6">
    <location>
        <begin position="1785"/>
        <end position="1868"/>
    </location>
</feature>
<feature type="region of interest" description="Disordered" evidence="6">
    <location>
        <begin position="331"/>
        <end position="363"/>
    </location>
</feature>
<dbReference type="InterPro" id="IPR000330">
    <property type="entry name" value="SNF2_N"/>
</dbReference>
<dbReference type="Pfam" id="PF00176">
    <property type="entry name" value="SNF2-rel_dom"/>
    <property type="match status" value="1"/>
</dbReference>
<dbReference type="SUPFAM" id="SSF54160">
    <property type="entry name" value="Chromo domain-like"/>
    <property type="match status" value="1"/>
</dbReference>
<feature type="region of interest" description="Disordered" evidence="6">
    <location>
        <begin position="51"/>
        <end position="106"/>
    </location>
</feature>
<feature type="compositionally biased region" description="Low complexity" evidence="6">
    <location>
        <begin position="81"/>
        <end position="100"/>
    </location>
</feature>
<feature type="compositionally biased region" description="Basic residues" evidence="6">
    <location>
        <begin position="410"/>
        <end position="421"/>
    </location>
</feature>
<accession>A0ABQ8KH24</accession>
<evidence type="ECO:0000256" key="6">
    <source>
        <dbReference type="SAM" id="MobiDB-lite"/>
    </source>
</evidence>
<feature type="domain" description="Helicase C-terminal" evidence="8">
    <location>
        <begin position="1284"/>
        <end position="1435"/>
    </location>
</feature>
<evidence type="ECO:0000256" key="2">
    <source>
        <dbReference type="ARBA" id="ARBA00022741"/>
    </source>
</evidence>
<name>A0ABQ8KH24_9APHY</name>
<sequence length="1948" mass="217498">MAITGRGGPSRQLATPVLERCLSSQLPPLDHAFRRAWTRLVATIMPEPPPDPALLFTPPPARAHPDSPARLSSVADGPPTSDFLVRSRSSSLSSPDESVSLGLPSARQRTREQPFYIDVPPLPEEEKALYLPFAEQLMSIESAFDDFSEIVGVHEIDGVLHYFARDSDGILHRFPVDEFKHARPDLVKKYEQAKKAGTLGPFDPSASYVHINSRVRLQVHIKRPAPTRKRRLRPRSSSTDELAASFHSDSDSPPARGYKGGASAGGKGKGRELPFSPKKTRSRGRAVVARGSDAESDSDVQEVVAPRRSSRSKRSVRSNLRDADIIVDSEDEEYDDSDEEEYAERKPGKKSAKKKRVKKRGSRAAYGHFRPIADMEADERVDEEGDMLRIHRQTCEKCHTLPTHQAMVQARKKKPGRRKKKGSDDESSEDELARLEALGGWVRCLKCPVVAHWACLAKTQRDEILKAAFERDKIEWQAAKDRALAEGDEFTEPAMTKRSQLEQWQSTDFICTSCMKGGVCMACREVVVKPDVIEAKTEEQQPDAVAAAARSGDVEMADATAEATSEKAAEDDKDNEQDEDGKELAFRCITCKRLAHYAHLPIPADWEYDPDDVTPAMLADHYQTTTNWQCGDCSSFVYNVEHILAWRPYPEDAVEPARPAGEPVNYKAMLPREYLVKWADRSYRRTSWVPHGWLLATSGARLKNFLQGGSKIRLLPEPVEEEKVDEPAASQGPSFEIGEESTDGQAPEEKKVVSVLSAMPDAERRIPPVWKRVDRVLDVLLWHPEARLGTTKQTAGRKGKGKGKGKKREDSDEEEMDEDEPRMVAVRRELDAAYELGEQPSQDLIETVEEYEERTNKTLRPDDIHRVVWAFFKWDDLGYEDASWDSPPRPGSASYTAFDTAFERYLRARSVTVPLKNRKEEDLFDNTRPKNAWRKKYAFTPEQQPENGQESQFKLMPFQVDGVNWLCDNWWNHQNCILADEMGLGKTVQIASFIGHVATQHEAFPVLVVVPNSTISNWVREFERWAPRLRVVPFYGESKAREIIKKYELFHPKDNVLPKTTGAKYHVLVTTYEMITNPKDFTPVFKNTPRWEVLVVDEGQRLKSDASLIFKKLKDLNTMHRVIMTGTPLNNNIRELFNLMNFLDPGEWTDLAGLARQYEELTEDKVKELHAKLKPYFLRRIKSEVLQLPPKNEVIVPISMAPLQKEVYRSILSQNLGLLRVLATGSTGARVSAAVSKANMNNILMQLRKCLQHPYLVSEEIEPKGLSQEETHAKLIDASAKLGLLKTMLPKLRERGHRVLLFSQFSIALDVIEDFLIGEGVKYLRLDGNTKQADRQKGMDEFNKPDSDVFIYLLTTRAGGVGINLWTADTVIIFDPDFNPHQDLQAIARAHRFGQKKTCLVFKLMVKGSAEDKIVQTGKKKLVLDHLIVQKMDDEDGSKEDVQSILMFGAQALFQEEQNAEDRQIHYSEHDIDKLIERTEQEGDEVESESNANAAFSFAKIWSADKDELEEVQEDTNEDQADSWAQTLERIAAERVKVQAAETTGRGVRRKAAAVFPQQDLGQDDLDTPHKDAKKTGKGRGKGKKSKSHISDDSDVYAAPGTASDSDSNSSHPASLREDDLLSDIAKHQHGVLADPDIPLASTSTILLPPAQPKATRDSQKLTSGALERVESPQPLSPIENTSEPRCGLCGESHGDQPCDMTESPENLAQYRLMLLVHAGDEPVEDRRAAIQVIDETLHKRGMIHLIYGQPLHLLERPAKEGKPLHRKPKPEAPLPLQSLKRAVLPSSSKVSGNSGGSQSTKPQMNGAKPLLSPKVEAGSSSLGRTERGKGIIPSPHARPSGTTSAIAGPSKRPPSPPMPTDSPKLKKVKSLGGAGCPICGAMVHHLVKDCPEVKAGPKRVKRAIRRLENDPAHTATVNVLRHILTKQQRKALANAAAPAPPAIELSD</sequence>
<evidence type="ECO:0000256" key="1">
    <source>
        <dbReference type="ARBA" id="ARBA00004123"/>
    </source>
</evidence>
<dbReference type="CDD" id="cd18793">
    <property type="entry name" value="SF2_C_SNF"/>
    <property type="match status" value="1"/>
</dbReference>
<feature type="region of interest" description="Disordered" evidence="6">
    <location>
        <begin position="1541"/>
        <end position="1616"/>
    </location>
</feature>
<feature type="domain" description="Helicase ATP-binding" evidence="7">
    <location>
        <begin position="967"/>
        <end position="1146"/>
    </location>
</feature>
<proteinExistence type="predicted"/>
<dbReference type="RefSeq" id="XP_047779140.1">
    <property type="nucleotide sequence ID" value="XM_047923589.1"/>
</dbReference>
<feature type="compositionally biased region" description="Pro residues" evidence="6">
    <location>
        <begin position="51"/>
        <end position="62"/>
    </location>
</feature>
<keyword evidence="10" id="KW-1185">Reference proteome</keyword>
<feature type="compositionally biased region" description="Pro residues" evidence="6">
    <location>
        <begin position="1852"/>
        <end position="1861"/>
    </location>
</feature>
<keyword evidence="2" id="KW-0547">Nucleotide-binding</keyword>
<dbReference type="PANTHER" id="PTHR45623:SF17">
    <property type="entry name" value="CHROMODOMAIN-HELICASE-DNA-BINDING PROTEIN 3-RELATED"/>
    <property type="match status" value="1"/>
</dbReference>
<dbReference type="Pfam" id="PF23615">
    <property type="entry name" value="Chromo_MIT1"/>
    <property type="match status" value="1"/>
</dbReference>
<evidence type="ECO:0000313" key="9">
    <source>
        <dbReference type="EMBL" id="KAH9836971.1"/>
    </source>
</evidence>
<organism evidence="9 10">
    <name type="scientific">Rhodofomes roseus</name>
    <dbReference type="NCBI Taxonomy" id="34475"/>
    <lineage>
        <taxon>Eukaryota</taxon>
        <taxon>Fungi</taxon>
        <taxon>Dikarya</taxon>
        <taxon>Basidiomycota</taxon>
        <taxon>Agaricomycotina</taxon>
        <taxon>Agaricomycetes</taxon>
        <taxon>Polyporales</taxon>
        <taxon>Rhodofomes</taxon>
    </lineage>
</organism>
<keyword evidence="4" id="KW-0067">ATP-binding</keyword>
<gene>
    <name evidence="9" type="ORF">C8Q71DRAFT_756327</name>
</gene>
<evidence type="ECO:0000256" key="5">
    <source>
        <dbReference type="ARBA" id="ARBA00023242"/>
    </source>
</evidence>
<comment type="caution">
    <text evidence="9">The sequence shown here is derived from an EMBL/GenBank/DDBJ whole genome shotgun (WGS) entry which is preliminary data.</text>
</comment>
<feature type="compositionally biased region" description="Acidic residues" evidence="6">
    <location>
        <begin position="811"/>
        <end position="820"/>
    </location>
</feature>
<feature type="region of interest" description="Disordered" evidence="6">
    <location>
        <begin position="399"/>
        <end position="430"/>
    </location>
</feature>
<protein>
    <submittedName>
        <fullName evidence="9">SNF2 family N-terminal domain-containing protein</fullName>
    </submittedName>
</protein>
<feature type="region of interest" description="Disordered" evidence="6">
    <location>
        <begin position="716"/>
        <end position="750"/>
    </location>
</feature>
<dbReference type="PROSITE" id="PS51194">
    <property type="entry name" value="HELICASE_CTER"/>
    <property type="match status" value="1"/>
</dbReference>
<dbReference type="InterPro" id="IPR001650">
    <property type="entry name" value="Helicase_C-like"/>
</dbReference>
<dbReference type="InterPro" id="IPR016197">
    <property type="entry name" value="Chromo-like_dom_sf"/>
</dbReference>
<dbReference type="Pfam" id="PF00271">
    <property type="entry name" value="Helicase_C"/>
    <property type="match status" value="1"/>
</dbReference>
<feature type="compositionally biased region" description="Basic residues" evidence="6">
    <location>
        <begin position="347"/>
        <end position="362"/>
    </location>
</feature>
<dbReference type="GeneID" id="72004321"/>
<reference evidence="9 10" key="1">
    <citation type="journal article" date="2021" name="Environ. Microbiol.">
        <title>Gene family expansions and transcriptome signatures uncover fungal adaptations to wood decay.</title>
        <authorList>
            <person name="Hage H."/>
            <person name="Miyauchi S."/>
            <person name="Viragh M."/>
            <person name="Drula E."/>
            <person name="Min B."/>
            <person name="Chaduli D."/>
            <person name="Navarro D."/>
            <person name="Favel A."/>
            <person name="Norest M."/>
            <person name="Lesage-Meessen L."/>
            <person name="Balint B."/>
            <person name="Merenyi Z."/>
            <person name="de Eugenio L."/>
            <person name="Morin E."/>
            <person name="Martinez A.T."/>
            <person name="Baldrian P."/>
            <person name="Stursova M."/>
            <person name="Martinez M.J."/>
            <person name="Novotny C."/>
            <person name="Magnuson J.K."/>
            <person name="Spatafora J.W."/>
            <person name="Maurice S."/>
            <person name="Pangilinan J."/>
            <person name="Andreopoulos W."/>
            <person name="LaButti K."/>
            <person name="Hundley H."/>
            <person name="Na H."/>
            <person name="Kuo A."/>
            <person name="Barry K."/>
            <person name="Lipzen A."/>
            <person name="Henrissat B."/>
            <person name="Riley R."/>
            <person name="Ahrendt S."/>
            <person name="Nagy L.G."/>
            <person name="Grigoriev I.V."/>
            <person name="Martin F."/>
            <person name="Rosso M.N."/>
        </authorList>
    </citation>
    <scope>NUCLEOTIDE SEQUENCE [LARGE SCALE GENOMIC DNA]</scope>
    <source>
        <strain evidence="9 10">CIRM-BRFM 1785</strain>
    </source>
</reference>
<feature type="compositionally biased region" description="Basic residues" evidence="6">
    <location>
        <begin position="221"/>
        <end position="234"/>
    </location>
</feature>
<dbReference type="InterPro" id="IPR027417">
    <property type="entry name" value="P-loop_NTPase"/>
</dbReference>
<feature type="compositionally biased region" description="Basic residues" evidence="6">
    <location>
        <begin position="795"/>
        <end position="806"/>
    </location>
</feature>
<dbReference type="PANTHER" id="PTHR45623">
    <property type="entry name" value="CHROMODOMAIN-HELICASE-DNA-BINDING PROTEIN 3-RELATED-RELATED"/>
    <property type="match status" value="1"/>
</dbReference>
<keyword evidence="5" id="KW-0539">Nucleus</keyword>
<evidence type="ECO:0000256" key="3">
    <source>
        <dbReference type="ARBA" id="ARBA00022801"/>
    </source>
</evidence>
<dbReference type="PROSITE" id="PS51192">
    <property type="entry name" value="HELICASE_ATP_BIND_1"/>
    <property type="match status" value="1"/>
</dbReference>
<feature type="compositionally biased region" description="Basic residues" evidence="6">
    <location>
        <begin position="1576"/>
        <end position="1588"/>
    </location>
</feature>
<dbReference type="Proteomes" id="UP000814176">
    <property type="component" value="Unassembled WGS sequence"/>
</dbReference>
<dbReference type="EMBL" id="JADCUA010000009">
    <property type="protein sequence ID" value="KAH9836971.1"/>
    <property type="molecule type" value="Genomic_DNA"/>
</dbReference>
<dbReference type="SMART" id="SM00487">
    <property type="entry name" value="DEXDc"/>
    <property type="match status" value="1"/>
</dbReference>
<dbReference type="InterPro" id="IPR014001">
    <property type="entry name" value="Helicase_ATP-bd"/>
</dbReference>
<evidence type="ECO:0000259" key="8">
    <source>
        <dbReference type="PROSITE" id="PS51194"/>
    </source>
</evidence>
<dbReference type="InterPro" id="IPR056616">
    <property type="entry name" value="Chromo_MIT1"/>
</dbReference>
<dbReference type="InterPro" id="IPR038718">
    <property type="entry name" value="SNF2-like_sf"/>
</dbReference>
<dbReference type="SMART" id="SM00490">
    <property type="entry name" value="HELICc"/>
    <property type="match status" value="1"/>
</dbReference>
<evidence type="ECO:0000259" key="7">
    <source>
        <dbReference type="PROSITE" id="PS51192"/>
    </source>
</evidence>
<feature type="compositionally biased region" description="Acidic residues" evidence="6">
    <location>
        <begin position="331"/>
        <end position="342"/>
    </location>
</feature>
<dbReference type="InterPro" id="IPR049730">
    <property type="entry name" value="SNF2/RAD54-like_C"/>
</dbReference>
<feature type="region of interest" description="Disordered" evidence="6">
    <location>
        <begin position="221"/>
        <end position="318"/>
    </location>
</feature>
<feature type="region of interest" description="Disordered" evidence="6">
    <location>
        <begin position="790"/>
        <end position="821"/>
    </location>
</feature>
<dbReference type="Gene3D" id="3.40.50.10810">
    <property type="entry name" value="Tandem AAA-ATPase domain"/>
    <property type="match status" value="1"/>
</dbReference>
<keyword evidence="3" id="KW-0378">Hydrolase</keyword>